<dbReference type="PANTHER" id="PTHR45138">
    <property type="entry name" value="REGULATORY COMPONENTS OF SENSORY TRANSDUCTION SYSTEM"/>
    <property type="match status" value="1"/>
</dbReference>
<dbReference type="STRING" id="195064.SAMN05421721_10558"/>
<dbReference type="SUPFAM" id="SSF47188">
    <property type="entry name" value="Hemerythrin-like"/>
    <property type="match status" value="1"/>
</dbReference>
<dbReference type="InterPro" id="IPR050469">
    <property type="entry name" value="Diguanylate_Cyclase"/>
</dbReference>
<dbReference type="InterPro" id="IPR000160">
    <property type="entry name" value="GGDEF_dom"/>
</dbReference>
<dbReference type="Pfam" id="PF00990">
    <property type="entry name" value="GGDEF"/>
    <property type="match status" value="1"/>
</dbReference>
<name>A0A1I4QQZ5_ECTMO</name>
<dbReference type="GO" id="GO:0046872">
    <property type="term" value="F:metal ion binding"/>
    <property type="evidence" value="ECO:0007669"/>
    <property type="project" value="UniProtKB-KW"/>
</dbReference>
<keyword evidence="5" id="KW-0408">Iron</keyword>
<evidence type="ECO:0000256" key="5">
    <source>
        <dbReference type="ARBA" id="ARBA00023004"/>
    </source>
</evidence>
<dbReference type="GO" id="GO:0043709">
    <property type="term" value="P:cell adhesion involved in single-species biofilm formation"/>
    <property type="evidence" value="ECO:0007669"/>
    <property type="project" value="TreeGrafter"/>
</dbReference>
<dbReference type="AlphaFoldDB" id="A0A1I4QQZ5"/>
<dbReference type="SUPFAM" id="SSF55073">
    <property type="entry name" value="Nucleotide cyclase"/>
    <property type="match status" value="1"/>
</dbReference>
<comment type="similarity">
    <text evidence="2">Belongs to the hemerythrin family.</text>
</comment>
<evidence type="ECO:0000256" key="6">
    <source>
        <dbReference type="ARBA" id="ARBA00034247"/>
    </source>
</evidence>
<dbReference type="NCBIfam" id="TIGR02481">
    <property type="entry name" value="hemeryth_dom"/>
    <property type="match status" value="1"/>
</dbReference>
<feature type="domain" description="GGDEF" evidence="8">
    <location>
        <begin position="236"/>
        <end position="369"/>
    </location>
</feature>
<dbReference type="EC" id="2.7.7.65" evidence="3"/>
<evidence type="ECO:0000256" key="3">
    <source>
        <dbReference type="ARBA" id="ARBA00012528"/>
    </source>
</evidence>
<comment type="catalytic activity">
    <reaction evidence="6">
        <text>2 GTP = 3',3'-c-di-GMP + 2 diphosphate</text>
        <dbReference type="Rhea" id="RHEA:24898"/>
        <dbReference type="ChEBI" id="CHEBI:33019"/>
        <dbReference type="ChEBI" id="CHEBI:37565"/>
        <dbReference type="ChEBI" id="CHEBI:58805"/>
        <dbReference type="EC" id="2.7.7.65"/>
    </reaction>
</comment>
<protein>
    <recommendedName>
        <fullName evidence="3">diguanylate cyclase</fullName>
        <ecNumber evidence="3">2.7.7.65</ecNumber>
    </recommendedName>
</protein>
<evidence type="ECO:0000313" key="9">
    <source>
        <dbReference type="EMBL" id="SFM42145.1"/>
    </source>
</evidence>
<organism evidence="9 10">
    <name type="scientific">Ectothiorhodospira mobilis</name>
    <dbReference type="NCBI Taxonomy" id="195064"/>
    <lineage>
        <taxon>Bacteria</taxon>
        <taxon>Pseudomonadati</taxon>
        <taxon>Pseudomonadota</taxon>
        <taxon>Gammaproteobacteria</taxon>
        <taxon>Chromatiales</taxon>
        <taxon>Ectothiorhodospiraceae</taxon>
        <taxon>Ectothiorhodospira</taxon>
    </lineage>
</organism>
<dbReference type="EMBL" id="FOUO01000005">
    <property type="protein sequence ID" value="SFM42145.1"/>
    <property type="molecule type" value="Genomic_DNA"/>
</dbReference>
<dbReference type="GO" id="GO:0005886">
    <property type="term" value="C:plasma membrane"/>
    <property type="evidence" value="ECO:0007669"/>
    <property type="project" value="TreeGrafter"/>
</dbReference>
<dbReference type="SMART" id="SM00267">
    <property type="entry name" value="GGDEF"/>
    <property type="match status" value="1"/>
</dbReference>
<dbReference type="CDD" id="cd12107">
    <property type="entry name" value="Hemerythrin"/>
    <property type="match status" value="1"/>
</dbReference>
<feature type="region of interest" description="Disordered" evidence="7">
    <location>
        <begin position="369"/>
        <end position="389"/>
    </location>
</feature>
<sequence>MRAFQWNERFVTGLAAVDQQHHHLVELINQLGGLMGSNRIHRGDLEALYRQLADYADYHFREEETLMQSVGVDPRHMEAHVAAHRGFLEEVTQLHEALDKGVSQAGRYLLDYLSHWLAFHILGQDQNMARQIAAIRAGSTAEAAFEAQEKESDAATGPLLTALSGLFSLVSERNRQLLQLNHSLEARVAARTRELSEANRRLEVLSRTDVLTGLPNRRHAMKELRALWDESSDTGRPLACMMIDADHFKEVNDTYGHDSGDQVLVALARTLKHSLRNDDVVCRLGGDEFLVLCPDTPYRGALHVAKQVEAAVSALRVPTGDEAWRGSASIGVAVRTTSMTHPDELIQRADDSVYLAKRAGRGCIRSANTPEEDFFGGSEKATPPGAGLS</sequence>
<dbReference type="Gene3D" id="1.20.120.50">
    <property type="entry name" value="Hemerythrin-like"/>
    <property type="match status" value="1"/>
</dbReference>
<keyword evidence="10" id="KW-1185">Reference proteome</keyword>
<dbReference type="CDD" id="cd01949">
    <property type="entry name" value="GGDEF"/>
    <property type="match status" value="1"/>
</dbReference>
<dbReference type="InterPro" id="IPR029787">
    <property type="entry name" value="Nucleotide_cyclase"/>
</dbReference>
<dbReference type="NCBIfam" id="NF033749">
    <property type="entry name" value="bact_hemeryth"/>
    <property type="match status" value="1"/>
</dbReference>
<dbReference type="NCBIfam" id="TIGR00254">
    <property type="entry name" value="GGDEF"/>
    <property type="match status" value="1"/>
</dbReference>
<evidence type="ECO:0000256" key="7">
    <source>
        <dbReference type="SAM" id="MobiDB-lite"/>
    </source>
</evidence>
<dbReference type="Gene3D" id="3.30.70.270">
    <property type="match status" value="1"/>
</dbReference>
<evidence type="ECO:0000313" key="10">
    <source>
        <dbReference type="Proteomes" id="UP000199556"/>
    </source>
</evidence>
<accession>A0A1I4QQZ5</accession>
<gene>
    <name evidence="9" type="ORF">SAMN05421721_10558</name>
</gene>
<dbReference type="InterPro" id="IPR043128">
    <property type="entry name" value="Rev_trsase/Diguanyl_cyclase"/>
</dbReference>
<keyword evidence="4" id="KW-0479">Metal-binding</keyword>
<proteinExistence type="inferred from homology"/>
<evidence type="ECO:0000256" key="1">
    <source>
        <dbReference type="ARBA" id="ARBA00001946"/>
    </source>
</evidence>
<dbReference type="InterPro" id="IPR012312">
    <property type="entry name" value="Hemerythrin-like"/>
</dbReference>
<evidence type="ECO:0000256" key="4">
    <source>
        <dbReference type="ARBA" id="ARBA00022723"/>
    </source>
</evidence>
<dbReference type="Proteomes" id="UP000199556">
    <property type="component" value="Unassembled WGS sequence"/>
</dbReference>
<dbReference type="InterPro" id="IPR012827">
    <property type="entry name" value="Hemerythrin_metal-bd"/>
</dbReference>
<comment type="cofactor">
    <cofactor evidence="1">
        <name>Mg(2+)</name>
        <dbReference type="ChEBI" id="CHEBI:18420"/>
    </cofactor>
</comment>
<dbReference type="Pfam" id="PF01814">
    <property type="entry name" value="Hemerythrin"/>
    <property type="match status" value="1"/>
</dbReference>
<evidence type="ECO:0000256" key="2">
    <source>
        <dbReference type="ARBA" id="ARBA00010587"/>
    </source>
</evidence>
<dbReference type="RefSeq" id="WP_090484234.1">
    <property type="nucleotide sequence ID" value="NZ_FOUO01000005.1"/>
</dbReference>
<dbReference type="PROSITE" id="PS50887">
    <property type="entry name" value="GGDEF"/>
    <property type="match status" value="1"/>
</dbReference>
<dbReference type="PANTHER" id="PTHR45138:SF9">
    <property type="entry name" value="DIGUANYLATE CYCLASE DGCM-RELATED"/>
    <property type="match status" value="1"/>
</dbReference>
<dbReference type="OrthoDB" id="9813903at2"/>
<dbReference type="InterPro" id="IPR035938">
    <property type="entry name" value="Hemerythrin-like_sf"/>
</dbReference>
<dbReference type="GO" id="GO:0052621">
    <property type="term" value="F:diguanylate cyclase activity"/>
    <property type="evidence" value="ECO:0007669"/>
    <property type="project" value="UniProtKB-EC"/>
</dbReference>
<reference evidence="9 10" key="1">
    <citation type="submission" date="2016-10" db="EMBL/GenBank/DDBJ databases">
        <authorList>
            <person name="de Groot N.N."/>
        </authorList>
    </citation>
    <scope>NUCLEOTIDE SEQUENCE [LARGE SCALE GENOMIC DNA]</scope>
    <source>
        <strain evidence="9 10">DSM 4180</strain>
    </source>
</reference>
<evidence type="ECO:0000259" key="8">
    <source>
        <dbReference type="PROSITE" id="PS50887"/>
    </source>
</evidence>
<dbReference type="FunFam" id="3.30.70.270:FF:000001">
    <property type="entry name" value="Diguanylate cyclase domain protein"/>
    <property type="match status" value="1"/>
</dbReference>
<dbReference type="GO" id="GO:1902201">
    <property type="term" value="P:negative regulation of bacterial-type flagellum-dependent cell motility"/>
    <property type="evidence" value="ECO:0007669"/>
    <property type="project" value="TreeGrafter"/>
</dbReference>